<dbReference type="Proteomes" id="UP000325434">
    <property type="component" value="Unassembled WGS sequence"/>
</dbReference>
<dbReference type="Pfam" id="PF07719">
    <property type="entry name" value="TPR_2"/>
    <property type="match status" value="1"/>
</dbReference>
<accession>A0A5N6HBC0</accession>
<dbReference type="InterPro" id="IPR019734">
    <property type="entry name" value="TPR_rpt"/>
</dbReference>
<dbReference type="EMBL" id="ML734558">
    <property type="protein sequence ID" value="KAB8251811.1"/>
    <property type="molecule type" value="Genomic_DNA"/>
</dbReference>
<evidence type="ECO:0000313" key="5">
    <source>
        <dbReference type="EMBL" id="KAB8251811.1"/>
    </source>
</evidence>
<organism evidence="5">
    <name type="scientific">Aspergillus flavus</name>
    <dbReference type="NCBI Taxonomy" id="5059"/>
    <lineage>
        <taxon>Eukaryota</taxon>
        <taxon>Fungi</taxon>
        <taxon>Dikarya</taxon>
        <taxon>Ascomycota</taxon>
        <taxon>Pezizomycotina</taxon>
        <taxon>Eurotiomycetes</taxon>
        <taxon>Eurotiomycetidae</taxon>
        <taxon>Eurotiales</taxon>
        <taxon>Aspergillaceae</taxon>
        <taxon>Aspergillus</taxon>
        <taxon>Aspergillus subgen. Circumdati</taxon>
    </lineage>
</organism>
<keyword evidence="2 3" id="KW-0802">TPR repeat</keyword>
<dbReference type="SUPFAM" id="SSF48452">
    <property type="entry name" value="TPR-like"/>
    <property type="match status" value="2"/>
</dbReference>
<dbReference type="PANTHER" id="PTHR45588:SF1">
    <property type="entry name" value="WW DOMAIN-CONTAINING PROTEIN"/>
    <property type="match status" value="1"/>
</dbReference>
<dbReference type="VEuPathDB" id="FungiDB:AFLA_001997"/>
<name>A0A5N6HBC0_ASPFL</name>
<dbReference type="VEuPathDB" id="FungiDB:F9C07_2067622"/>
<dbReference type="Gene3D" id="1.25.40.10">
    <property type="entry name" value="Tetratricopeptide repeat domain"/>
    <property type="match status" value="2"/>
</dbReference>
<dbReference type="InterPro" id="IPR013105">
    <property type="entry name" value="TPR_2"/>
</dbReference>
<protein>
    <recommendedName>
        <fullName evidence="6">Tetratricopeptide repeat domain protein</fullName>
    </recommendedName>
</protein>
<dbReference type="PROSITE" id="PS50005">
    <property type="entry name" value="TPR"/>
    <property type="match status" value="1"/>
</dbReference>
<evidence type="ECO:0000256" key="3">
    <source>
        <dbReference type="PROSITE-ProRule" id="PRU00339"/>
    </source>
</evidence>
<dbReference type="SMART" id="SM00028">
    <property type="entry name" value="TPR"/>
    <property type="match status" value="2"/>
</dbReference>
<feature type="repeat" description="TPR" evidence="3">
    <location>
        <begin position="28"/>
        <end position="61"/>
    </location>
</feature>
<dbReference type="AlphaFoldDB" id="A0A5N6HBC0"/>
<dbReference type="VEuPathDB" id="FungiDB:AFLA_001998"/>
<evidence type="ECO:0000256" key="1">
    <source>
        <dbReference type="ARBA" id="ARBA00022737"/>
    </source>
</evidence>
<keyword evidence="1" id="KW-0677">Repeat</keyword>
<evidence type="ECO:0008006" key="6">
    <source>
        <dbReference type="Google" id="ProtNLM"/>
    </source>
</evidence>
<proteinExistence type="predicted"/>
<evidence type="ECO:0000256" key="2">
    <source>
        <dbReference type="ARBA" id="ARBA00022803"/>
    </source>
</evidence>
<gene>
    <name evidence="5" type="ORF">BDV35DRAFT_376540</name>
</gene>
<reference evidence="5" key="1">
    <citation type="submission" date="2019-04" db="EMBL/GenBank/DDBJ databases">
        <title>Friends and foes A comparative genomics study of 23 Aspergillus species from section Flavi.</title>
        <authorList>
            <consortium name="DOE Joint Genome Institute"/>
            <person name="Kjaerbolling I."/>
            <person name="Vesth T."/>
            <person name="Frisvad J.C."/>
            <person name="Nybo J.L."/>
            <person name="Theobald S."/>
            <person name="Kildgaard S."/>
            <person name="Isbrandt T."/>
            <person name="Kuo A."/>
            <person name="Sato A."/>
            <person name="Lyhne E.K."/>
            <person name="Kogle M.E."/>
            <person name="Wiebenga A."/>
            <person name="Kun R.S."/>
            <person name="Lubbers R.J."/>
            <person name="Makela M.R."/>
            <person name="Barry K."/>
            <person name="Chovatia M."/>
            <person name="Clum A."/>
            <person name="Daum C."/>
            <person name="Haridas S."/>
            <person name="He G."/>
            <person name="LaButti K."/>
            <person name="Lipzen A."/>
            <person name="Mondo S."/>
            <person name="Riley R."/>
            <person name="Salamov A."/>
            <person name="Simmons B.A."/>
            <person name="Magnuson J.K."/>
            <person name="Henrissat B."/>
            <person name="Mortensen U.H."/>
            <person name="Larsen T.O."/>
            <person name="Devries R.P."/>
            <person name="Grigoriev I.V."/>
            <person name="Machida M."/>
            <person name="Baker S.E."/>
            <person name="Andersen M.R."/>
        </authorList>
    </citation>
    <scope>NUCLEOTIDE SEQUENCE [LARGE SCALE GENOMIC DNA]</scope>
    <source>
        <strain evidence="5">CBS 121.62</strain>
    </source>
</reference>
<feature type="region of interest" description="Disordered" evidence="4">
    <location>
        <begin position="548"/>
        <end position="578"/>
    </location>
</feature>
<evidence type="ECO:0000256" key="4">
    <source>
        <dbReference type="SAM" id="MobiDB-lite"/>
    </source>
</evidence>
<dbReference type="InterPro" id="IPR011990">
    <property type="entry name" value="TPR-like_helical_dom_sf"/>
</dbReference>
<sequence>MNSHSQNPDDYYNLGSFHRPVTTASSEAQTWFDRGLIWTYAFNHEEAVHCFEKAIEYDPTCAMAYWGLSYALGPNYNKPWQFFDQRELEMTVQRTHRAAENARKHGITARPVESALIEAVQKRYPQDQPLGDCSPWNQGYADAMGLVYQRFPDDLDVATLYADSLMNLTPWELWVLQTGQPAPTARTLEIKTVLERALTQDGALRHPGLLHMYIHLMEMSGAPETALLAADNLRGLVPDAGHLNHMPTHLDILCGDYRKAIASNSEAIRADKKFLARAGAVNFYTLYRSHDYHFRIYAAMFAGQSRVALDTAQELEASIPDELLRRESPPMADWLEGFLAMKVHVLIRFGRWQDIMHLDIPLDEKLYCVTTAMIHYGKGVAFAATGQVGQAYKERELFHKALKRVVPTRMLFNNKCIDILAIAEAMLDGELEYRQGNFDAAFSHLRRSITLDDGLPYDEPWGWMQPTRHAYGALLLEQGRVEEASAVYSADLGLDDTLPRALQHPNNVWSLHGYQECLTKLGRIAEARIIKQQLKLAAATADVRVQSSSRPYLTGPTKPPVPEQSETTLPAPALPKGDVQNPFQPTFKGTRLVLTVDSPWNMPEKFKTPETPEHGIPFILCSVRARGDPLRWQKIQSTFPPEQAGLPTKWFHNSKVCFALAP</sequence>
<dbReference type="PANTHER" id="PTHR45588">
    <property type="entry name" value="TPR DOMAIN-CONTAINING PROTEIN"/>
    <property type="match status" value="1"/>
</dbReference>